<dbReference type="InterPro" id="IPR012675">
    <property type="entry name" value="Beta-grasp_dom_sf"/>
</dbReference>
<dbReference type="Gene3D" id="1.10.150.120">
    <property type="entry name" value="[2Fe-2S]-binding domain"/>
    <property type="match status" value="1"/>
</dbReference>
<protein>
    <submittedName>
        <fullName evidence="5">2Fe-2S iron-sulfur cluster-binding protein</fullName>
    </submittedName>
</protein>
<dbReference type="PANTHER" id="PTHR45331">
    <property type="entry name" value="OXIDOREDUCTASE, IRON-SULPHUR BINDING SUBUNIT-RELATED-RELATED"/>
    <property type="match status" value="1"/>
</dbReference>
<name>A0ABW8YUI2_9FLAO</name>
<dbReference type="Pfam" id="PF01799">
    <property type="entry name" value="Fer2_2"/>
    <property type="match status" value="1"/>
</dbReference>
<keyword evidence="6" id="KW-1185">Reference proteome</keyword>
<reference evidence="5 6" key="1">
    <citation type="submission" date="2024-06" db="EMBL/GenBank/DDBJ databases">
        <authorList>
            <person name="Kaempfer P."/>
            <person name="Viver T."/>
        </authorList>
    </citation>
    <scope>NUCLEOTIDE SEQUENCE [LARGE SCALE GENOMIC DNA]</scope>
    <source>
        <strain evidence="5 6">ST-119</strain>
    </source>
</reference>
<keyword evidence="1" id="KW-0479">Metal-binding</keyword>
<evidence type="ECO:0000256" key="2">
    <source>
        <dbReference type="ARBA" id="ARBA00023002"/>
    </source>
</evidence>
<dbReference type="CDD" id="cd00207">
    <property type="entry name" value="fer2"/>
    <property type="match status" value="1"/>
</dbReference>
<evidence type="ECO:0000259" key="4">
    <source>
        <dbReference type="PROSITE" id="PS51085"/>
    </source>
</evidence>
<dbReference type="InterPro" id="IPR036884">
    <property type="entry name" value="2Fe-2S-bd_dom_sf"/>
</dbReference>
<dbReference type="Pfam" id="PF00111">
    <property type="entry name" value="Fer2"/>
    <property type="match status" value="1"/>
</dbReference>
<feature type="domain" description="2Fe-2S ferredoxin-type" evidence="4">
    <location>
        <begin position="75"/>
        <end position="151"/>
    </location>
</feature>
<evidence type="ECO:0000313" key="6">
    <source>
        <dbReference type="Proteomes" id="UP001629156"/>
    </source>
</evidence>
<gene>
    <name evidence="5" type="ORF">ABS766_05910</name>
</gene>
<evidence type="ECO:0000256" key="3">
    <source>
        <dbReference type="ARBA" id="ARBA00023004"/>
    </source>
</evidence>
<dbReference type="PROSITE" id="PS00197">
    <property type="entry name" value="2FE2S_FER_1"/>
    <property type="match status" value="1"/>
</dbReference>
<keyword evidence="2" id="KW-0560">Oxidoreductase</keyword>
<comment type="caution">
    <text evidence="5">The sequence shown here is derived from an EMBL/GenBank/DDBJ whole genome shotgun (WGS) entry which is preliminary data.</text>
</comment>
<evidence type="ECO:0000313" key="5">
    <source>
        <dbReference type="EMBL" id="MFL9843951.1"/>
    </source>
</evidence>
<dbReference type="Proteomes" id="UP001629156">
    <property type="component" value="Unassembled WGS sequence"/>
</dbReference>
<dbReference type="InterPro" id="IPR002888">
    <property type="entry name" value="2Fe-2S-bd"/>
</dbReference>
<proteinExistence type="predicted"/>
<keyword evidence="3" id="KW-0408">Iron</keyword>
<accession>A0ABW8YUI2</accession>
<evidence type="ECO:0000256" key="1">
    <source>
        <dbReference type="ARBA" id="ARBA00022723"/>
    </source>
</evidence>
<dbReference type="EMBL" id="JBELPZ010000004">
    <property type="protein sequence ID" value="MFL9843951.1"/>
    <property type="molecule type" value="Genomic_DNA"/>
</dbReference>
<dbReference type="InterPro" id="IPR036010">
    <property type="entry name" value="2Fe-2S_ferredoxin-like_sf"/>
</dbReference>
<dbReference type="InterPro" id="IPR052914">
    <property type="entry name" value="Aldehyde_Oxdr_Iron-Sulfur"/>
</dbReference>
<dbReference type="PROSITE" id="PS51085">
    <property type="entry name" value="2FE2S_FER_2"/>
    <property type="match status" value="1"/>
</dbReference>
<organism evidence="5 6">
    <name type="scientific">Flavobacterium rhizosphaerae</name>
    <dbReference type="NCBI Taxonomy" id="3163298"/>
    <lineage>
        <taxon>Bacteria</taxon>
        <taxon>Pseudomonadati</taxon>
        <taxon>Bacteroidota</taxon>
        <taxon>Flavobacteriia</taxon>
        <taxon>Flavobacteriales</taxon>
        <taxon>Flavobacteriaceae</taxon>
        <taxon>Flavobacterium</taxon>
    </lineage>
</organism>
<dbReference type="Gene3D" id="3.10.20.30">
    <property type="match status" value="1"/>
</dbReference>
<dbReference type="RefSeq" id="WP_408084202.1">
    <property type="nucleotide sequence ID" value="NZ_JBELPZ010000004.1"/>
</dbReference>
<dbReference type="SUPFAM" id="SSF47741">
    <property type="entry name" value="CO dehydrogenase ISP C-domain like"/>
    <property type="match status" value="1"/>
</dbReference>
<sequence length="264" mass="29318">MKESDSFNDHKENLSEDEENIYSLLSLNGNTRREFLKKVSAASLSIWASSYFTNELFAAESPHIHNNISDFMEQVKVQLHVNKSVRPLTVDTRTTLLDALREHLNLTGSKKGCDHGQCGACTVIIDGQRKLSCLTLAATCKDKEITTIEGLSDGNKLHPMQEAFIKHDGFQCGYCTPGQICSSVALLDEAKRGEASYVTENIANTGKGLTLSEEEIRERMSGNICRCGAYNNIVQAFRQVHTGKSEMPTYEFATPEQMEKAKKA</sequence>
<dbReference type="PANTHER" id="PTHR45331:SF1">
    <property type="entry name" value="ALDEHYDE OXIDOREDUCTASE IRON-SULFUR-BINDING SUBUNIT PAOA"/>
    <property type="match status" value="1"/>
</dbReference>
<dbReference type="InterPro" id="IPR001041">
    <property type="entry name" value="2Fe-2S_ferredoxin-type"/>
</dbReference>
<dbReference type="InterPro" id="IPR006058">
    <property type="entry name" value="2Fe2S_fd_BS"/>
</dbReference>
<dbReference type="SUPFAM" id="SSF54292">
    <property type="entry name" value="2Fe-2S ferredoxin-like"/>
    <property type="match status" value="1"/>
</dbReference>